<accession>A0A4U5M8W1</accession>
<dbReference type="PANTHER" id="PTHR11711">
    <property type="entry name" value="ADP RIBOSYLATION FACTOR-RELATED"/>
    <property type="match status" value="1"/>
</dbReference>
<evidence type="ECO:0000256" key="1">
    <source>
        <dbReference type="ARBA" id="ARBA00022741"/>
    </source>
</evidence>
<keyword evidence="4" id="KW-0479">Metal-binding</keyword>
<dbReference type="AlphaFoldDB" id="A0A4U5M8W1"/>
<dbReference type="STRING" id="34508.A0A4U5M8W1"/>
<evidence type="ECO:0000256" key="4">
    <source>
        <dbReference type="PIRSR" id="PIRSR606689-2"/>
    </source>
</evidence>
<dbReference type="EMBL" id="AZBU02000009">
    <property type="protein sequence ID" value="TKR65083.1"/>
    <property type="molecule type" value="Genomic_DNA"/>
</dbReference>
<protein>
    <submittedName>
        <fullName evidence="6">Uncharacterized protein</fullName>
    </submittedName>
</protein>
<reference evidence="6 7" key="2">
    <citation type="journal article" date="2019" name="G3 (Bethesda)">
        <title>Hybrid Assembly of the Genome of the Entomopathogenic Nematode Steinernema carpocapsae Identifies the X-Chromosome.</title>
        <authorList>
            <person name="Serra L."/>
            <person name="Macchietto M."/>
            <person name="Macias-Munoz A."/>
            <person name="McGill C.J."/>
            <person name="Rodriguez I.M."/>
            <person name="Rodriguez B."/>
            <person name="Murad R."/>
            <person name="Mortazavi A."/>
        </authorList>
    </citation>
    <scope>NUCLEOTIDE SEQUENCE [LARGE SCALE GENOMIC DNA]</scope>
    <source>
        <strain evidence="6 7">ALL</strain>
    </source>
</reference>
<keyword evidence="4" id="KW-0460">Magnesium</keyword>
<comment type="caution">
    <text evidence="6">The sequence shown here is derived from an EMBL/GenBank/DDBJ whole genome shotgun (WGS) entry which is preliminary data.</text>
</comment>
<name>A0A4U5M8W1_STECR</name>
<dbReference type="GO" id="GO:0005525">
    <property type="term" value="F:GTP binding"/>
    <property type="evidence" value="ECO:0007669"/>
    <property type="project" value="UniProtKB-KW"/>
</dbReference>
<dbReference type="Pfam" id="PF00025">
    <property type="entry name" value="Arf"/>
    <property type="match status" value="1"/>
</dbReference>
<keyword evidence="2 3" id="KW-0342">GTP-binding</keyword>
<dbReference type="InterPro" id="IPR027417">
    <property type="entry name" value="P-loop_NTPase"/>
</dbReference>
<dbReference type="SMART" id="SM00177">
    <property type="entry name" value="ARF"/>
    <property type="match status" value="1"/>
</dbReference>
<reference evidence="6 7" key="1">
    <citation type="journal article" date="2015" name="Genome Biol.">
        <title>Comparative genomics of Steinernema reveals deeply conserved gene regulatory networks.</title>
        <authorList>
            <person name="Dillman A.R."/>
            <person name="Macchietto M."/>
            <person name="Porter C.F."/>
            <person name="Rogers A."/>
            <person name="Williams B."/>
            <person name="Antoshechkin I."/>
            <person name="Lee M.M."/>
            <person name="Goodwin Z."/>
            <person name="Lu X."/>
            <person name="Lewis E.E."/>
            <person name="Goodrich-Blair H."/>
            <person name="Stock S.P."/>
            <person name="Adams B.J."/>
            <person name="Sternberg P.W."/>
            <person name="Mortazavi A."/>
        </authorList>
    </citation>
    <scope>NUCLEOTIDE SEQUENCE [LARGE SCALE GENOMIC DNA]</scope>
    <source>
        <strain evidence="6 7">ALL</strain>
    </source>
</reference>
<keyword evidence="5" id="KW-1133">Transmembrane helix</keyword>
<proteinExistence type="predicted"/>
<dbReference type="PRINTS" id="PR00328">
    <property type="entry name" value="SAR1GTPBP"/>
</dbReference>
<keyword evidence="5" id="KW-0812">Transmembrane</keyword>
<dbReference type="SUPFAM" id="SSF52540">
    <property type="entry name" value="P-loop containing nucleoside triphosphate hydrolases"/>
    <property type="match status" value="1"/>
</dbReference>
<feature type="binding site" evidence="4">
    <location>
        <position position="67"/>
    </location>
    <ligand>
        <name>Mg(2+)</name>
        <dbReference type="ChEBI" id="CHEBI:18420"/>
    </ligand>
</feature>
<evidence type="ECO:0000256" key="5">
    <source>
        <dbReference type="SAM" id="Phobius"/>
    </source>
</evidence>
<evidence type="ECO:0000313" key="6">
    <source>
        <dbReference type="EMBL" id="TKR65083.1"/>
    </source>
</evidence>
<dbReference type="InterPro" id="IPR006689">
    <property type="entry name" value="Small_GTPase_ARF/SAR"/>
</dbReference>
<dbReference type="SMART" id="SM00178">
    <property type="entry name" value="SAR"/>
    <property type="match status" value="1"/>
</dbReference>
<dbReference type="InterPro" id="IPR024156">
    <property type="entry name" value="Small_GTPase_ARF"/>
</dbReference>
<sequence>MRFFLVEWLENTIVTFFFLFALFGLRRILTCQNATYRRISGWYFFRFLGYITDRHLFFLGPRGSGKSRLLQRLREGYADHNSPEFISCHYKFFNDYHHEVSCQEFLAKRLWKRWFPGSLIFCDKIVICYVVDVSEPNSVAQAKEEIQNLLTHEEVKKLPVAIFGNKADLPGALSRDEFVEAIDSEDTLFRDRDTNAYAFTCSLEEGNGFHEPFQWIAKFRLPQSVVWLFSEDLIRTFINI</sequence>
<evidence type="ECO:0000313" key="7">
    <source>
        <dbReference type="Proteomes" id="UP000298663"/>
    </source>
</evidence>
<feature type="binding site" evidence="3">
    <location>
        <begin position="60"/>
        <end position="67"/>
    </location>
    <ligand>
        <name>GTP</name>
        <dbReference type="ChEBI" id="CHEBI:37565"/>
    </ligand>
</feature>
<dbReference type="Proteomes" id="UP000298663">
    <property type="component" value="Unassembled WGS sequence"/>
</dbReference>
<evidence type="ECO:0000256" key="3">
    <source>
        <dbReference type="PIRSR" id="PIRSR606689-1"/>
    </source>
</evidence>
<keyword evidence="7" id="KW-1185">Reference proteome</keyword>
<dbReference type="GO" id="GO:0003924">
    <property type="term" value="F:GTPase activity"/>
    <property type="evidence" value="ECO:0007669"/>
    <property type="project" value="InterPro"/>
</dbReference>
<dbReference type="Gene3D" id="3.40.50.300">
    <property type="entry name" value="P-loop containing nucleotide triphosphate hydrolases"/>
    <property type="match status" value="1"/>
</dbReference>
<organism evidence="6 7">
    <name type="scientific">Steinernema carpocapsae</name>
    <name type="common">Entomopathogenic nematode</name>
    <dbReference type="NCBI Taxonomy" id="34508"/>
    <lineage>
        <taxon>Eukaryota</taxon>
        <taxon>Metazoa</taxon>
        <taxon>Ecdysozoa</taxon>
        <taxon>Nematoda</taxon>
        <taxon>Chromadorea</taxon>
        <taxon>Rhabditida</taxon>
        <taxon>Tylenchina</taxon>
        <taxon>Panagrolaimomorpha</taxon>
        <taxon>Strongyloidoidea</taxon>
        <taxon>Steinernematidae</taxon>
        <taxon>Steinernema</taxon>
    </lineage>
</organism>
<evidence type="ECO:0000256" key="2">
    <source>
        <dbReference type="ARBA" id="ARBA00023134"/>
    </source>
</evidence>
<feature type="binding site" evidence="3">
    <location>
        <begin position="165"/>
        <end position="168"/>
    </location>
    <ligand>
        <name>GTP</name>
        <dbReference type="ChEBI" id="CHEBI:37565"/>
    </ligand>
</feature>
<gene>
    <name evidence="6" type="ORF">L596_025541</name>
</gene>
<feature type="transmembrane region" description="Helical" evidence="5">
    <location>
        <begin position="12"/>
        <end position="29"/>
    </location>
</feature>
<keyword evidence="1 3" id="KW-0547">Nucleotide-binding</keyword>
<dbReference type="GO" id="GO:0046872">
    <property type="term" value="F:metal ion binding"/>
    <property type="evidence" value="ECO:0007669"/>
    <property type="project" value="UniProtKB-KW"/>
</dbReference>
<keyword evidence="5" id="KW-0472">Membrane</keyword>